<sequence>MMNLRTSCMLVFFTLYLQEGLSREYGAELGADVLLQRIRRQSKPTKSVLKVTDYHVRCTVVSRYAVTTVHSSVWNQLPVTKEAAFEVDLPSSAFISTSPCVLYVSVKQCLLHLRLVITKYPKSTSNGKVYVGQVTERAAARNIYDAAKKQGKTAGLVATKEREIEKFRVAVSVPSGARVSFSLTYEELLPRRLGRYELSLGLRPGQPVQNLSLDVSITERTGISFLKAFPLRTSRLLSNTAQGDAEAPASLSLQYDVELRDLMGEVQVYDGQSSHLEERTDIRATRQNVRDAKDFVKRIIAEGWTNINAALLSPLPSWSTLHPPPPPPPATSHPDVSLWFIFLTDGEATIGVTTGDTPSSATPRKLWAPRLCSASPLETTQTSSS</sequence>
<evidence type="ECO:0000313" key="1">
    <source>
        <dbReference type="EMBL" id="KAI4824186.1"/>
    </source>
</evidence>
<dbReference type="Proteomes" id="UP001057452">
    <property type="component" value="Chromosome 7"/>
</dbReference>
<comment type="caution">
    <text evidence="1">The sequence shown here is derived from an EMBL/GenBank/DDBJ whole genome shotgun (WGS) entry which is preliminary data.</text>
</comment>
<keyword evidence="2" id="KW-1185">Reference proteome</keyword>
<evidence type="ECO:0000313" key="2">
    <source>
        <dbReference type="Proteomes" id="UP001057452"/>
    </source>
</evidence>
<dbReference type="EMBL" id="CM043791">
    <property type="protein sequence ID" value="KAI4824186.1"/>
    <property type="molecule type" value="Genomic_DNA"/>
</dbReference>
<accession>A0ACB9XDA5</accession>
<name>A0ACB9XDA5_CHAAC</name>
<reference evidence="1" key="1">
    <citation type="submission" date="2022-05" db="EMBL/GenBank/DDBJ databases">
        <title>Chromosome-level genome of Chaenocephalus aceratus.</title>
        <authorList>
            <person name="Park H."/>
        </authorList>
    </citation>
    <scope>NUCLEOTIDE SEQUENCE</scope>
    <source>
        <strain evidence="1">KU_202001</strain>
    </source>
</reference>
<organism evidence="1 2">
    <name type="scientific">Chaenocephalus aceratus</name>
    <name type="common">Blackfin icefish</name>
    <name type="synonym">Chaenichthys aceratus</name>
    <dbReference type="NCBI Taxonomy" id="36190"/>
    <lineage>
        <taxon>Eukaryota</taxon>
        <taxon>Metazoa</taxon>
        <taxon>Chordata</taxon>
        <taxon>Craniata</taxon>
        <taxon>Vertebrata</taxon>
        <taxon>Euteleostomi</taxon>
        <taxon>Actinopterygii</taxon>
        <taxon>Neopterygii</taxon>
        <taxon>Teleostei</taxon>
        <taxon>Neoteleostei</taxon>
        <taxon>Acanthomorphata</taxon>
        <taxon>Eupercaria</taxon>
        <taxon>Perciformes</taxon>
        <taxon>Notothenioidei</taxon>
        <taxon>Channichthyidae</taxon>
        <taxon>Chaenocephalus</taxon>
    </lineage>
</organism>
<protein>
    <submittedName>
        <fullName evidence="1">Uncharacterized protein</fullName>
    </submittedName>
</protein>
<gene>
    <name evidence="1" type="ORF">KUCAC02_012720</name>
</gene>
<proteinExistence type="predicted"/>